<proteinExistence type="predicted"/>
<name>A0A3P7LHG3_DIBLA</name>
<protein>
    <submittedName>
        <fullName evidence="2">Uncharacterized protein</fullName>
    </submittedName>
</protein>
<dbReference type="OrthoDB" id="10256043at2759"/>
<sequence>MPEEEVISPRVVTPYQKKPNAPSANPDMFTDLAGFLVEDPSDYEAQFFGQPSVDQNDDTEDLISSGTS</sequence>
<feature type="region of interest" description="Disordered" evidence="1">
    <location>
        <begin position="47"/>
        <end position="68"/>
    </location>
</feature>
<feature type="region of interest" description="Disordered" evidence="1">
    <location>
        <begin position="1"/>
        <end position="26"/>
    </location>
</feature>
<dbReference type="EMBL" id="UYRU01048507">
    <property type="protein sequence ID" value="VDN10123.1"/>
    <property type="molecule type" value="Genomic_DNA"/>
</dbReference>
<dbReference type="Proteomes" id="UP000281553">
    <property type="component" value="Unassembled WGS sequence"/>
</dbReference>
<dbReference type="AlphaFoldDB" id="A0A3P7LHG3"/>
<evidence type="ECO:0000313" key="3">
    <source>
        <dbReference type="Proteomes" id="UP000281553"/>
    </source>
</evidence>
<evidence type="ECO:0000256" key="1">
    <source>
        <dbReference type="SAM" id="MobiDB-lite"/>
    </source>
</evidence>
<evidence type="ECO:0000313" key="2">
    <source>
        <dbReference type="EMBL" id="VDN10123.1"/>
    </source>
</evidence>
<reference evidence="2 3" key="1">
    <citation type="submission" date="2018-11" db="EMBL/GenBank/DDBJ databases">
        <authorList>
            <consortium name="Pathogen Informatics"/>
        </authorList>
    </citation>
    <scope>NUCLEOTIDE SEQUENCE [LARGE SCALE GENOMIC DNA]</scope>
</reference>
<accession>A0A3P7LHG3</accession>
<gene>
    <name evidence="2" type="ORF">DILT_LOCUS5954</name>
</gene>
<keyword evidence="3" id="KW-1185">Reference proteome</keyword>
<organism evidence="2 3">
    <name type="scientific">Dibothriocephalus latus</name>
    <name type="common">Fish tapeworm</name>
    <name type="synonym">Diphyllobothrium latum</name>
    <dbReference type="NCBI Taxonomy" id="60516"/>
    <lineage>
        <taxon>Eukaryota</taxon>
        <taxon>Metazoa</taxon>
        <taxon>Spiralia</taxon>
        <taxon>Lophotrochozoa</taxon>
        <taxon>Platyhelminthes</taxon>
        <taxon>Cestoda</taxon>
        <taxon>Eucestoda</taxon>
        <taxon>Diphyllobothriidea</taxon>
        <taxon>Diphyllobothriidae</taxon>
        <taxon>Dibothriocephalus</taxon>
    </lineage>
</organism>